<evidence type="ECO:0000256" key="1">
    <source>
        <dbReference type="SAM" id="MobiDB-lite"/>
    </source>
</evidence>
<dbReference type="Proteomes" id="UP000053558">
    <property type="component" value="Unassembled WGS sequence"/>
</dbReference>
<feature type="compositionally biased region" description="Low complexity" evidence="1">
    <location>
        <begin position="1"/>
        <end position="11"/>
    </location>
</feature>
<dbReference type="AlphaFoldDB" id="A0A5M3MQ84"/>
<gene>
    <name evidence="2" type="ORF">CONPUDRAFT_73884</name>
</gene>
<name>A0A5M3MQ84_CONPW</name>
<sequence length="112" mass="11601">MQAGEAADAPARGPPRPSEGEPAQASCSGQTNRGQMSATCRMSGRQALSMKWSKNIEGAPISEEHVQQPAPHGLDDVQWNTSKEKLGDPANPESVPQGGAVPMGSPDGIAPE</sequence>
<dbReference type="RefSeq" id="XP_007769154.1">
    <property type="nucleotide sequence ID" value="XM_007770964.1"/>
</dbReference>
<reference evidence="3" key="1">
    <citation type="journal article" date="2012" name="Science">
        <title>The Paleozoic origin of enzymatic lignin decomposition reconstructed from 31 fungal genomes.</title>
        <authorList>
            <person name="Floudas D."/>
            <person name="Binder M."/>
            <person name="Riley R."/>
            <person name="Barry K."/>
            <person name="Blanchette R.A."/>
            <person name="Henrissat B."/>
            <person name="Martinez A.T."/>
            <person name="Otillar R."/>
            <person name="Spatafora J.W."/>
            <person name="Yadav J.S."/>
            <person name="Aerts A."/>
            <person name="Benoit I."/>
            <person name="Boyd A."/>
            <person name="Carlson A."/>
            <person name="Copeland A."/>
            <person name="Coutinho P.M."/>
            <person name="de Vries R.P."/>
            <person name="Ferreira P."/>
            <person name="Findley K."/>
            <person name="Foster B."/>
            <person name="Gaskell J."/>
            <person name="Glotzer D."/>
            <person name="Gorecki P."/>
            <person name="Heitman J."/>
            <person name="Hesse C."/>
            <person name="Hori C."/>
            <person name="Igarashi K."/>
            <person name="Jurgens J.A."/>
            <person name="Kallen N."/>
            <person name="Kersten P."/>
            <person name="Kohler A."/>
            <person name="Kuees U."/>
            <person name="Kumar T.K.A."/>
            <person name="Kuo A."/>
            <person name="LaButti K."/>
            <person name="Larrondo L.F."/>
            <person name="Lindquist E."/>
            <person name="Ling A."/>
            <person name="Lombard V."/>
            <person name="Lucas S."/>
            <person name="Lundell T."/>
            <person name="Martin R."/>
            <person name="McLaughlin D.J."/>
            <person name="Morgenstern I."/>
            <person name="Morin E."/>
            <person name="Murat C."/>
            <person name="Nagy L.G."/>
            <person name="Nolan M."/>
            <person name="Ohm R.A."/>
            <person name="Patyshakuliyeva A."/>
            <person name="Rokas A."/>
            <person name="Ruiz-Duenas F.J."/>
            <person name="Sabat G."/>
            <person name="Salamov A."/>
            <person name="Samejima M."/>
            <person name="Schmutz J."/>
            <person name="Slot J.C."/>
            <person name="St John F."/>
            <person name="Stenlid J."/>
            <person name="Sun H."/>
            <person name="Sun S."/>
            <person name="Syed K."/>
            <person name="Tsang A."/>
            <person name="Wiebenga A."/>
            <person name="Young D."/>
            <person name="Pisabarro A."/>
            <person name="Eastwood D.C."/>
            <person name="Martin F."/>
            <person name="Cullen D."/>
            <person name="Grigoriev I.V."/>
            <person name="Hibbett D.S."/>
        </authorList>
    </citation>
    <scope>NUCLEOTIDE SEQUENCE [LARGE SCALE GENOMIC DNA]</scope>
    <source>
        <strain evidence="3">RWD-64-598 SS2</strain>
    </source>
</reference>
<dbReference type="GeneID" id="19209177"/>
<accession>A0A5M3MQ84</accession>
<protein>
    <submittedName>
        <fullName evidence="2">Uncharacterized protein</fullName>
    </submittedName>
</protein>
<keyword evidence="3" id="KW-1185">Reference proteome</keyword>
<proteinExistence type="predicted"/>
<dbReference type="KEGG" id="cput:CONPUDRAFT_73884"/>
<feature type="compositionally biased region" description="Polar residues" evidence="1">
    <location>
        <begin position="25"/>
        <end position="40"/>
    </location>
</feature>
<organism evidence="2 3">
    <name type="scientific">Coniophora puteana (strain RWD-64-598)</name>
    <name type="common">Brown rot fungus</name>
    <dbReference type="NCBI Taxonomy" id="741705"/>
    <lineage>
        <taxon>Eukaryota</taxon>
        <taxon>Fungi</taxon>
        <taxon>Dikarya</taxon>
        <taxon>Basidiomycota</taxon>
        <taxon>Agaricomycotina</taxon>
        <taxon>Agaricomycetes</taxon>
        <taxon>Agaricomycetidae</taxon>
        <taxon>Boletales</taxon>
        <taxon>Coniophorineae</taxon>
        <taxon>Coniophoraceae</taxon>
        <taxon>Coniophora</taxon>
    </lineage>
</organism>
<evidence type="ECO:0000313" key="2">
    <source>
        <dbReference type="EMBL" id="EIW80874.1"/>
    </source>
</evidence>
<feature type="region of interest" description="Disordered" evidence="1">
    <location>
        <begin position="1"/>
        <end position="112"/>
    </location>
</feature>
<comment type="caution">
    <text evidence="2">The sequence shown here is derived from an EMBL/GenBank/DDBJ whole genome shotgun (WGS) entry which is preliminary data.</text>
</comment>
<dbReference type="EMBL" id="JH711579">
    <property type="protein sequence ID" value="EIW80874.1"/>
    <property type="molecule type" value="Genomic_DNA"/>
</dbReference>
<evidence type="ECO:0000313" key="3">
    <source>
        <dbReference type="Proteomes" id="UP000053558"/>
    </source>
</evidence>